<dbReference type="InterPro" id="IPR011037">
    <property type="entry name" value="Pyrv_Knase-like_insert_dom_sf"/>
</dbReference>
<dbReference type="SUPFAM" id="SSF50800">
    <property type="entry name" value="PK beta-barrel domain-like"/>
    <property type="match status" value="1"/>
</dbReference>
<dbReference type="Proteomes" id="UP001161405">
    <property type="component" value="Unassembled WGS sequence"/>
</dbReference>
<sequence length="592" mass="64208">MMISLEYIYRYPIKGFPGERLEDARLNLAEGIVGDRKIGVGSGAMAVNQSGEWTPCQAFQRMTIRPDLTTFQVDRHDHILTLTAPSGRSETIDADTKQVEAGNPTVGDQLPVYRANGNKGYWDHPDAALSIINLSTVDAISQVIGQTIDPLRFRANIYIRAKPWSEFQWLGSQLSLGEAELDVIRPIDRCKTTSVNVKTGVADLNMPALLVRHFGHLYCGVYASVKKSGTIVPGASVKITGKSEDRIIEAAANAITAPALPDWPRPMRVSRTVEEATDIRSIWLEDPLAKTGSLSNFKAGQYIRIHNLAQTHTWRSYTVSAVDGSRLRITVKRDAGVGSQAMHSFNVGDNLTVSGPFGEATLSGKSKAHHFLTAGIGITPTVAKLRYLYAQGFVGKVRVTHVARTASELALWDDVVDAAKRLSGSSLELHLTKNVGDTVGAKLGRPDPSKLAEYAKSDKADVHICGPTTFVNSVMAALGSIDFDEEKIFLDTFSSPSVETEMRPIPASEPIRVTLQKSDITENWTPADGTLLDFAEARGVVISSNCRAGLCKSCSCKILSGSATRLVGEEGNDRRQTLVCSSIPSESIILEV</sequence>
<evidence type="ECO:0000256" key="5">
    <source>
        <dbReference type="ARBA" id="ARBA00022827"/>
    </source>
</evidence>
<keyword evidence="8" id="KW-0411">Iron-sulfur</keyword>
<evidence type="ECO:0000259" key="11">
    <source>
        <dbReference type="PROSITE" id="PS51340"/>
    </source>
</evidence>
<evidence type="ECO:0000256" key="6">
    <source>
        <dbReference type="ARBA" id="ARBA00023002"/>
    </source>
</evidence>
<dbReference type="EMBL" id="BSNI01000002">
    <property type="protein sequence ID" value="GLQ16447.1"/>
    <property type="molecule type" value="Genomic_DNA"/>
</dbReference>
<dbReference type="Pfam" id="PF00175">
    <property type="entry name" value="NAD_binding_1"/>
    <property type="match status" value="1"/>
</dbReference>
<dbReference type="PROSITE" id="PS51340">
    <property type="entry name" value="MOSC"/>
    <property type="match status" value="1"/>
</dbReference>
<dbReference type="SUPFAM" id="SSF54292">
    <property type="entry name" value="2Fe-2S ferredoxin-like"/>
    <property type="match status" value="1"/>
</dbReference>
<evidence type="ECO:0000256" key="1">
    <source>
        <dbReference type="ARBA" id="ARBA00001974"/>
    </source>
</evidence>
<keyword evidence="6" id="KW-0560">Oxidoreductase</keyword>
<evidence type="ECO:0000256" key="9">
    <source>
        <dbReference type="ARBA" id="ARBA00061434"/>
    </source>
</evidence>
<evidence type="ECO:0000256" key="8">
    <source>
        <dbReference type="ARBA" id="ARBA00023014"/>
    </source>
</evidence>
<dbReference type="Pfam" id="PF00970">
    <property type="entry name" value="FAD_binding_6"/>
    <property type="match status" value="1"/>
</dbReference>
<dbReference type="SUPFAM" id="SSF63380">
    <property type="entry name" value="Riboflavin synthase domain-like"/>
    <property type="match status" value="1"/>
</dbReference>
<comment type="cofactor">
    <cofactor evidence="1">
        <name>FAD</name>
        <dbReference type="ChEBI" id="CHEBI:57692"/>
    </cofactor>
</comment>
<dbReference type="InterPro" id="IPR017938">
    <property type="entry name" value="Riboflavin_synthase-like_b-brl"/>
</dbReference>
<dbReference type="InterPro" id="IPR050415">
    <property type="entry name" value="MRET"/>
</dbReference>
<dbReference type="Gene3D" id="3.40.50.80">
    <property type="entry name" value="Nucleotide-binding domain of ferredoxin-NADP reductase (FNR) module"/>
    <property type="match status" value="1"/>
</dbReference>
<dbReference type="PROSITE" id="PS51384">
    <property type="entry name" value="FAD_FR"/>
    <property type="match status" value="1"/>
</dbReference>
<evidence type="ECO:0000256" key="4">
    <source>
        <dbReference type="ARBA" id="ARBA00022723"/>
    </source>
</evidence>
<evidence type="ECO:0000259" key="12">
    <source>
        <dbReference type="PROSITE" id="PS51384"/>
    </source>
</evidence>
<comment type="similarity">
    <text evidence="9">In the N-terminal section; belongs to the FAD-binding oxidoreductase type 6 family.</text>
</comment>
<evidence type="ECO:0008006" key="15">
    <source>
        <dbReference type="Google" id="ProtNLM"/>
    </source>
</evidence>
<dbReference type="Pfam" id="PF03473">
    <property type="entry name" value="MOSC"/>
    <property type="match status" value="1"/>
</dbReference>
<dbReference type="InterPro" id="IPR036010">
    <property type="entry name" value="2Fe-2S_ferredoxin-like_sf"/>
</dbReference>
<feature type="domain" description="MOSC" evidence="11">
    <location>
        <begin position="84"/>
        <end position="240"/>
    </location>
</feature>
<dbReference type="SUPFAM" id="SSF52343">
    <property type="entry name" value="Ferredoxin reductase-like, C-terminal NADP-linked domain"/>
    <property type="match status" value="1"/>
</dbReference>
<dbReference type="InterPro" id="IPR001041">
    <property type="entry name" value="2Fe-2S_ferredoxin-type"/>
</dbReference>
<evidence type="ECO:0000313" key="14">
    <source>
        <dbReference type="Proteomes" id="UP001161405"/>
    </source>
</evidence>
<dbReference type="InterPro" id="IPR001433">
    <property type="entry name" value="OxRdtase_FAD/NAD-bd"/>
</dbReference>
<organism evidence="13 14">
    <name type="scientific">Maritalea porphyrae</name>
    <dbReference type="NCBI Taxonomy" id="880732"/>
    <lineage>
        <taxon>Bacteria</taxon>
        <taxon>Pseudomonadati</taxon>
        <taxon>Pseudomonadota</taxon>
        <taxon>Alphaproteobacteria</taxon>
        <taxon>Hyphomicrobiales</taxon>
        <taxon>Devosiaceae</taxon>
        <taxon>Maritalea</taxon>
    </lineage>
</organism>
<keyword evidence="2" id="KW-0285">Flavoprotein</keyword>
<keyword evidence="14" id="KW-1185">Reference proteome</keyword>
<keyword evidence="5" id="KW-0274">FAD</keyword>
<accession>A0ABQ5UR89</accession>
<dbReference type="InterPro" id="IPR012675">
    <property type="entry name" value="Beta-grasp_dom_sf"/>
</dbReference>
<dbReference type="Pfam" id="PF00111">
    <property type="entry name" value="Fer2"/>
    <property type="match status" value="1"/>
</dbReference>
<proteinExistence type="inferred from homology"/>
<evidence type="ECO:0000256" key="3">
    <source>
        <dbReference type="ARBA" id="ARBA00022714"/>
    </source>
</evidence>
<comment type="caution">
    <text evidence="13">The sequence shown here is derived from an EMBL/GenBank/DDBJ whole genome shotgun (WGS) entry which is preliminary data.</text>
</comment>
<keyword evidence="7" id="KW-0408">Iron</keyword>
<dbReference type="Gene3D" id="2.40.30.10">
    <property type="entry name" value="Translation factors"/>
    <property type="match status" value="1"/>
</dbReference>
<feature type="domain" description="FAD-binding FR-type" evidence="12">
    <location>
        <begin position="262"/>
        <end position="363"/>
    </location>
</feature>
<dbReference type="Gene3D" id="2.40.33.20">
    <property type="entry name" value="PK beta-barrel domain-like"/>
    <property type="match status" value="1"/>
</dbReference>
<dbReference type="InterPro" id="IPR008333">
    <property type="entry name" value="Cbr1-like_FAD-bd_dom"/>
</dbReference>
<reference evidence="13" key="2">
    <citation type="submission" date="2023-01" db="EMBL/GenBank/DDBJ databases">
        <title>Draft genome sequence of Maritalea porphyrae strain NBRC 107169.</title>
        <authorList>
            <person name="Sun Q."/>
            <person name="Mori K."/>
        </authorList>
    </citation>
    <scope>NUCLEOTIDE SEQUENCE</scope>
    <source>
        <strain evidence="13">NBRC 107169</strain>
    </source>
</reference>
<dbReference type="PANTHER" id="PTHR47354:SF6">
    <property type="entry name" value="NADH OXIDOREDUCTASE HCR"/>
    <property type="match status" value="1"/>
</dbReference>
<evidence type="ECO:0000313" key="13">
    <source>
        <dbReference type="EMBL" id="GLQ16447.1"/>
    </source>
</evidence>
<dbReference type="InterPro" id="IPR017927">
    <property type="entry name" value="FAD-bd_FR_type"/>
</dbReference>
<reference evidence="13" key="1">
    <citation type="journal article" date="2014" name="Int. J. Syst. Evol. Microbiol.">
        <title>Complete genome of a new Firmicutes species belonging to the dominant human colonic microbiota ('Ruminococcus bicirculans') reveals two chromosomes and a selective capacity to utilize plant glucans.</title>
        <authorList>
            <consortium name="NISC Comparative Sequencing Program"/>
            <person name="Wegmann U."/>
            <person name="Louis P."/>
            <person name="Goesmann A."/>
            <person name="Henrissat B."/>
            <person name="Duncan S.H."/>
            <person name="Flint H.J."/>
        </authorList>
    </citation>
    <scope>NUCLEOTIDE SEQUENCE</scope>
    <source>
        <strain evidence="13">NBRC 107169</strain>
    </source>
</reference>
<dbReference type="Gene3D" id="3.10.20.30">
    <property type="match status" value="1"/>
</dbReference>
<keyword evidence="3" id="KW-0001">2Fe-2S</keyword>
<name>A0ABQ5UR89_9HYPH</name>
<dbReference type="PANTHER" id="PTHR47354">
    <property type="entry name" value="NADH OXIDOREDUCTASE HCR"/>
    <property type="match status" value="1"/>
</dbReference>
<dbReference type="InterPro" id="IPR005302">
    <property type="entry name" value="MoCF_Sase_C"/>
</dbReference>
<dbReference type="CDD" id="cd00207">
    <property type="entry name" value="fer2"/>
    <property type="match status" value="1"/>
</dbReference>
<dbReference type="PROSITE" id="PS51085">
    <property type="entry name" value="2FE2S_FER_2"/>
    <property type="match status" value="1"/>
</dbReference>
<protein>
    <recommendedName>
        <fullName evidence="15">MOSC domain-containing protein</fullName>
    </recommendedName>
</protein>
<feature type="domain" description="2Fe-2S ferredoxin-type" evidence="10">
    <location>
        <begin position="511"/>
        <end position="592"/>
    </location>
</feature>
<evidence type="ECO:0000259" key="10">
    <source>
        <dbReference type="PROSITE" id="PS51085"/>
    </source>
</evidence>
<gene>
    <name evidence="13" type="ORF">GCM10007879_06960</name>
</gene>
<evidence type="ECO:0000256" key="2">
    <source>
        <dbReference type="ARBA" id="ARBA00022630"/>
    </source>
</evidence>
<dbReference type="InterPro" id="IPR039261">
    <property type="entry name" value="FNR_nucleotide-bd"/>
</dbReference>
<keyword evidence="4" id="KW-0479">Metal-binding</keyword>
<evidence type="ECO:0000256" key="7">
    <source>
        <dbReference type="ARBA" id="ARBA00023004"/>
    </source>
</evidence>